<evidence type="ECO:0000313" key="1">
    <source>
        <dbReference type="EMBL" id="KAE8149771.1"/>
    </source>
</evidence>
<dbReference type="InterPro" id="IPR005299">
    <property type="entry name" value="MeTrfase_7"/>
</dbReference>
<proteinExistence type="predicted"/>
<dbReference type="Pfam" id="PF03492">
    <property type="entry name" value="Methyltransf_7"/>
    <property type="match status" value="2"/>
</dbReference>
<keyword evidence="1" id="KW-0808">Transferase</keyword>
<name>A0A5N6TUL5_ASPAV</name>
<dbReference type="PANTHER" id="PTHR31009">
    <property type="entry name" value="S-ADENOSYL-L-METHIONINE:CARBOXYL METHYLTRANSFERASE FAMILY PROTEIN"/>
    <property type="match status" value="1"/>
</dbReference>
<dbReference type="EMBL" id="ML742113">
    <property type="protein sequence ID" value="KAE8149771.1"/>
    <property type="molecule type" value="Genomic_DNA"/>
</dbReference>
<dbReference type="OrthoDB" id="1523883at2759"/>
<dbReference type="Proteomes" id="UP000325780">
    <property type="component" value="Unassembled WGS sequence"/>
</dbReference>
<dbReference type="GO" id="GO:0008168">
    <property type="term" value="F:methyltransferase activity"/>
    <property type="evidence" value="ECO:0007669"/>
    <property type="project" value="UniProtKB-KW"/>
</dbReference>
<organism evidence="1 2">
    <name type="scientific">Aspergillus avenaceus</name>
    <dbReference type="NCBI Taxonomy" id="36643"/>
    <lineage>
        <taxon>Eukaryota</taxon>
        <taxon>Fungi</taxon>
        <taxon>Dikarya</taxon>
        <taxon>Ascomycota</taxon>
        <taxon>Pezizomycotina</taxon>
        <taxon>Eurotiomycetes</taxon>
        <taxon>Eurotiomycetidae</taxon>
        <taxon>Eurotiales</taxon>
        <taxon>Aspergillaceae</taxon>
        <taxon>Aspergillus</taxon>
        <taxon>Aspergillus subgen. Circumdati</taxon>
    </lineage>
</organism>
<keyword evidence="1" id="KW-0489">Methyltransferase</keyword>
<dbReference type="AlphaFoldDB" id="A0A5N6TUL5"/>
<dbReference type="GO" id="GO:0032259">
    <property type="term" value="P:methylation"/>
    <property type="evidence" value="ECO:0007669"/>
    <property type="project" value="UniProtKB-KW"/>
</dbReference>
<dbReference type="SUPFAM" id="SSF53335">
    <property type="entry name" value="S-adenosyl-L-methionine-dependent methyltransferases"/>
    <property type="match status" value="1"/>
</dbReference>
<dbReference type="Gene3D" id="3.40.50.150">
    <property type="entry name" value="Vaccinia Virus protein VP39"/>
    <property type="match status" value="1"/>
</dbReference>
<evidence type="ECO:0000313" key="2">
    <source>
        <dbReference type="Proteomes" id="UP000325780"/>
    </source>
</evidence>
<reference evidence="1 2" key="1">
    <citation type="submission" date="2019-04" db="EMBL/GenBank/DDBJ databases">
        <title>Friends and foes A comparative genomics study of 23 Aspergillus species from section Flavi.</title>
        <authorList>
            <consortium name="DOE Joint Genome Institute"/>
            <person name="Kjaerbolling I."/>
            <person name="Vesth T."/>
            <person name="Frisvad J.C."/>
            <person name="Nybo J.L."/>
            <person name="Theobald S."/>
            <person name="Kildgaard S."/>
            <person name="Isbrandt T."/>
            <person name="Kuo A."/>
            <person name="Sato A."/>
            <person name="Lyhne E.K."/>
            <person name="Kogle M.E."/>
            <person name="Wiebenga A."/>
            <person name="Kun R.S."/>
            <person name="Lubbers R.J."/>
            <person name="Makela M.R."/>
            <person name="Barry K."/>
            <person name="Chovatia M."/>
            <person name="Clum A."/>
            <person name="Daum C."/>
            <person name="Haridas S."/>
            <person name="He G."/>
            <person name="LaButti K."/>
            <person name="Lipzen A."/>
            <person name="Mondo S."/>
            <person name="Riley R."/>
            <person name="Salamov A."/>
            <person name="Simmons B.A."/>
            <person name="Magnuson J.K."/>
            <person name="Henrissat B."/>
            <person name="Mortensen U.H."/>
            <person name="Larsen T.O."/>
            <person name="Devries R.P."/>
            <person name="Grigoriev I.V."/>
            <person name="Machida M."/>
            <person name="Baker S.E."/>
            <person name="Andersen M.R."/>
        </authorList>
    </citation>
    <scope>NUCLEOTIDE SEQUENCE [LARGE SCALE GENOMIC DNA]</scope>
    <source>
        <strain evidence="1 2">IBT 18842</strain>
    </source>
</reference>
<protein>
    <submittedName>
        <fullName evidence="1">S-adenosyl-L-methionine-dependent methyltransferase</fullName>
    </submittedName>
</protein>
<keyword evidence="2" id="KW-1185">Reference proteome</keyword>
<gene>
    <name evidence="1" type="ORF">BDV25DRAFT_155716</name>
</gene>
<sequence length="341" mass="37308">MTVPVKASANYNDNSKLQQQAISSMMALLPTDFQGKSITVADYGSCEGQNSVLLVHQLLSALPDLRAANIIFNDQPNNDFSCLAKTIEQNMQALACNGRLDVFPSMIPRSFKEKVIADGSVNVGLCNASLHWLSPESPGIGHQYFPPMSVAGPVAHQELVSFLALRAREILPGGTLILGIAGKGEFSFEPGLRCLSLAIDDLESDGRIPASVASTCRSPVYFRTAEEINMAVEAEGSWTISGRHDTALPEASELWLARGQKPGEDSQNLDEEFRTKLCDHLSSTIIGSSGNTILTAVRKQTGDFDEIRLLQDLSDRFKHHFFEQFTTGIGGHFYYLRLSRK</sequence>
<dbReference type="InterPro" id="IPR029063">
    <property type="entry name" value="SAM-dependent_MTases_sf"/>
</dbReference>
<accession>A0A5N6TUL5</accession>